<feature type="compositionally biased region" description="Polar residues" evidence="6">
    <location>
        <begin position="413"/>
        <end position="424"/>
    </location>
</feature>
<feature type="transmembrane region" description="Helical" evidence="7">
    <location>
        <begin position="128"/>
        <end position="154"/>
    </location>
</feature>
<evidence type="ECO:0000313" key="9">
    <source>
        <dbReference type="EMBL" id="CAH0056392.1"/>
    </source>
</evidence>
<keyword evidence="2 7" id="KW-0812">Transmembrane</keyword>
<feature type="transmembrane region" description="Helical" evidence="7">
    <location>
        <begin position="87"/>
        <end position="108"/>
    </location>
</feature>
<dbReference type="InterPro" id="IPR049326">
    <property type="entry name" value="Rhodopsin_dom_fungi"/>
</dbReference>
<dbReference type="PANTHER" id="PTHR33048">
    <property type="entry name" value="PTH11-LIKE INTEGRAL MEMBRANE PROTEIN (AFU_ORTHOLOGUE AFUA_5G11245)"/>
    <property type="match status" value="1"/>
</dbReference>
<evidence type="ECO:0000259" key="8">
    <source>
        <dbReference type="Pfam" id="PF20684"/>
    </source>
</evidence>
<keyword evidence="4 7" id="KW-0472">Membrane</keyword>
<comment type="caution">
    <text evidence="9">The sequence shown here is derived from an EMBL/GenBank/DDBJ whole genome shotgun (WGS) entry which is preliminary data.</text>
</comment>
<feature type="transmembrane region" description="Helical" evidence="7">
    <location>
        <begin position="250"/>
        <end position="270"/>
    </location>
</feature>
<dbReference type="GO" id="GO:0016020">
    <property type="term" value="C:membrane"/>
    <property type="evidence" value="ECO:0007669"/>
    <property type="project" value="UniProtKB-SubCell"/>
</dbReference>
<dbReference type="AlphaFoldDB" id="A0A9P0ENQ7"/>
<dbReference type="Pfam" id="PF20684">
    <property type="entry name" value="Fung_rhodopsin"/>
    <property type="match status" value="1"/>
</dbReference>
<reference evidence="9" key="1">
    <citation type="submission" date="2021-10" db="EMBL/GenBank/DDBJ databases">
        <authorList>
            <person name="Piombo E."/>
        </authorList>
    </citation>
    <scope>NUCLEOTIDE SEQUENCE</scope>
</reference>
<feature type="transmembrane region" description="Helical" evidence="7">
    <location>
        <begin position="166"/>
        <end position="192"/>
    </location>
</feature>
<accession>A0A9P0ENQ7</accession>
<comment type="subcellular location">
    <subcellularLocation>
        <location evidence="1">Membrane</location>
        <topology evidence="1">Multi-pass membrane protein</topology>
    </subcellularLocation>
</comment>
<keyword evidence="10" id="KW-1185">Reference proteome</keyword>
<feature type="domain" description="Rhodopsin" evidence="8">
    <location>
        <begin position="71"/>
        <end position="311"/>
    </location>
</feature>
<proteinExistence type="inferred from homology"/>
<dbReference type="PANTHER" id="PTHR33048:SF158">
    <property type="entry name" value="MEMBRANE PROTEIN PTH11-LIKE, PUTATIVE-RELATED"/>
    <property type="match status" value="1"/>
</dbReference>
<evidence type="ECO:0000256" key="1">
    <source>
        <dbReference type="ARBA" id="ARBA00004141"/>
    </source>
</evidence>
<evidence type="ECO:0000313" key="10">
    <source>
        <dbReference type="Proteomes" id="UP000775872"/>
    </source>
</evidence>
<feature type="transmembrane region" description="Helical" evidence="7">
    <location>
        <begin position="219"/>
        <end position="238"/>
    </location>
</feature>
<dbReference type="OrthoDB" id="444631at2759"/>
<feature type="region of interest" description="Disordered" evidence="6">
    <location>
        <begin position="400"/>
        <end position="434"/>
    </location>
</feature>
<evidence type="ECO:0000256" key="6">
    <source>
        <dbReference type="SAM" id="MobiDB-lite"/>
    </source>
</evidence>
<keyword evidence="3 7" id="KW-1133">Transmembrane helix</keyword>
<dbReference type="Proteomes" id="UP000775872">
    <property type="component" value="Unassembled WGS sequence"/>
</dbReference>
<feature type="region of interest" description="Disordered" evidence="6">
    <location>
        <begin position="333"/>
        <end position="363"/>
    </location>
</feature>
<feature type="transmembrane region" description="Helical" evidence="7">
    <location>
        <begin position="55"/>
        <end position="75"/>
    </location>
</feature>
<feature type="compositionally biased region" description="Polar residues" evidence="6">
    <location>
        <begin position="353"/>
        <end position="362"/>
    </location>
</feature>
<gene>
    <name evidence="9" type="ORF">CSOL1703_00006332</name>
</gene>
<evidence type="ECO:0000256" key="5">
    <source>
        <dbReference type="ARBA" id="ARBA00038359"/>
    </source>
</evidence>
<organism evidence="9 10">
    <name type="scientific">Clonostachys solani</name>
    <dbReference type="NCBI Taxonomy" id="160281"/>
    <lineage>
        <taxon>Eukaryota</taxon>
        <taxon>Fungi</taxon>
        <taxon>Dikarya</taxon>
        <taxon>Ascomycota</taxon>
        <taxon>Pezizomycotina</taxon>
        <taxon>Sordariomycetes</taxon>
        <taxon>Hypocreomycetidae</taxon>
        <taxon>Hypocreales</taxon>
        <taxon>Bionectriaceae</taxon>
        <taxon>Clonostachys</taxon>
    </lineage>
</organism>
<sequence>MSSLFVLSNLSFAQRRPRKPDRQDECLPVGDARGHSAAQHEAQLPQPPNHNAESVALIIVCLTLATFFFMIRVYSKVILPRKLTVEDGLATVAFGCYIGMIWAGLSLWKTIGFFVDQYNVRLSQLFDALYILYLYPLFYGLTMMGFKTAILLEWIHIFVPKRTKSVFWWTCWAMIVLNVLFYIGCIITIQFYCTPIEKNWHRWIPGVCRDRRTIDTLPTIFNLAFDILILALPQRVIWKLKMDLRRKIGVSIIFSMGLMACVCAASRIAYTWRVNYAGNVTRDVGPVYFWSLAESTCAVLVFCVPALPKAFSDSSAFKFMKSQWSSWVSTRNRTSKKGLNSSGLSKDSRLHNHTSSMQSLKTYQKMPDTEVAIPLDDVRYENYGHPSPPGIVRTTELRTDVSQPHRHNAHGEWTQNSQPWSDQSPPHHPHGRAY</sequence>
<evidence type="ECO:0000256" key="3">
    <source>
        <dbReference type="ARBA" id="ARBA00022989"/>
    </source>
</evidence>
<protein>
    <recommendedName>
        <fullName evidence="8">Rhodopsin domain-containing protein</fullName>
    </recommendedName>
</protein>
<evidence type="ECO:0000256" key="2">
    <source>
        <dbReference type="ARBA" id="ARBA00022692"/>
    </source>
</evidence>
<evidence type="ECO:0000256" key="7">
    <source>
        <dbReference type="SAM" id="Phobius"/>
    </source>
</evidence>
<comment type="similarity">
    <text evidence="5">Belongs to the SAT4 family.</text>
</comment>
<dbReference type="EMBL" id="CABFOC020000063">
    <property type="protein sequence ID" value="CAH0056392.1"/>
    <property type="molecule type" value="Genomic_DNA"/>
</dbReference>
<dbReference type="InterPro" id="IPR052337">
    <property type="entry name" value="SAT4-like"/>
</dbReference>
<name>A0A9P0ENQ7_9HYPO</name>
<evidence type="ECO:0000256" key="4">
    <source>
        <dbReference type="ARBA" id="ARBA00023136"/>
    </source>
</evidence>